<keyword evidence="1" id="KW-0378">Hydrolase</keyword>
<reference evidence="3" key="1">
    <citation type="submission" date="2014-08" db="EMBL/GenBank/DDBJ databases">
        <title>Comparative genomics of the Paenibacillus odorifer group.</title>
        <authorList>
            <person name="den Bakker H.C."/>
            <person name="Tsai Y.-C.Y.-C."/>
            <person name="Martin N."/>
            <person name="Korlach J."/>
            <person name="Wiedmann M."/>
        </authorList>
    </citation>
    <scope>NUCLEOTIDE SEQUENCE [LARGE SCALE GENOMIC DNA]</scope>
    <source>
        <strain evidence="3">DSM 13188</strain>
    </source>
</reference>
<organism evidence="3 4">
    <name type="scientific">Paenibacillus borealis</name>
    <dbReference type="NCBI Taxonomy" id="160799"/>
    <lineage>
        <taxon>Bacteria</taxon>
        <taxon>Bacillati</taxon>
        <taxon>Bacillota</taxon>
        <taxon>Bacilli</taxon>
        <taxon>Bacillales</taxon>
        <taxon>Paenibacillaceae</taxon>
        <taxon>Paenibacillus</taxon>
    </lineage>
</organism>
<dbReference type="InterPro" id="IPR000073">
    <property type="entry name" value="AB_hydrolase_1"/>
</dbReference>
<evidence type="ECO:0000313" key="3">
    <source>
        <dbReference type="EMBL" id="AIQ57296.1"/>
    </source>
</evidence>
<dbReference type="PANTHER" id="PTHR43798:SF31">
    <property type="entry name" value="AB HYDROLASE SUPERFAMILY PROTEIN YCLE"/>
    <property type="match status" value="1"/>
</dbReference>
<dbReference type="Proteomes" id="UP000029518">
    <property type="component" value="Chromosome"/>
</dbReference>
<dbReference type="InterPro" id="IPR050266">
    <property type="entry name" value="AB_hydrolase_sf"/>
</dbReference>
<evidence type="ECO:0000313" key="4">
    <source>
        <dbReference type="Proteomes" id="UP000029518"/>
    </source>
</evidence>
<evidence type="ECO:0000259" key="2">
    <source>
        <dbReference type="Pfam" id="PF00561"/>
    </source>
</evidence>
<gene>
    <name evidence="3" type="ORF">PBOR_10410</name>
</gene>
<dbReference type="RefSeq" id="WP_042211541.1">
    <property type="nucleotide sequence ID" value="NZ_CP009285.1"/>
</dbReference>
<feature type="domain" description="AB hydrolase-1" evidence="2">
    <location>
        <begin position="52"/>
        <end position="188"/>
    </location>
</feature>
<dbReference type="Pfam" id="PF00561">
    <property type="entry name" value="Abhydrolase_1"/>
    <property type="match status" value="1"/>
</dbReference>
<accession>A0A089L724</accession>
<dbReference type="HOGENOM" id="CLU_020336_27_3_9"/>
<proteinExistence type="predicted"/>
<dbReference type="EMBL" id="CP009285">
    <property type="protein sequence ID" value="AIQ57296.1"/>
    <property type="molecule type" value="Genomic_DNA"/>
</dbReference>
<keyword evidence="4" id="KW-1185">Reference proteome</keyword>
<dbReference type="InterPro" id="IPR029058">
    <property type="entry name" value="AB_hydrolase_fold"/>
</dbReference>
<dbReference type="GO" id="GO:0016020">
    <property type="term" value="C:membrane"/>
    <property type="evidence" value="ECO:0007669"/>
    <property type="project" value="TreeGrafter"/>
</dbReference>
<dbReference type="KEGG" id="pbd:PBOR_10410"/>
<dbReference type="OrthoDB" id="5513277at2"/>
<dbReference type="GO" id="GO:0016787">
    <property type="term" value="F:hydrolase activity"/>
    <property type="evidence" value="ECO:0007669"/>
    <property type="project" value="UniProtKB-KW"/>
</dbReference>
<dbReference type="Gene3D" id="3.40.50.1820">
    <property type="entry name" value="alpha/beta hydrolase"/>
    <property type="match status" value="1"/>
</dbReference>
<sequence length="298" mass="33475">MVKVFKSDAGKEQVLRSYNELLGGWGTEVQELDIETPYGTTHCITAGEAGLPPLLLFHGVGDNSAVMWLLNMKELSRHFFCIAVDTLGGPGKSIPGARFNKQNFNQVDWINSVADGLKREQFYVAGVSNGAYMAFNYAVNEPGRVLKAVCMEGGMVTAPLKSMIQTLLMMFPEIMVPTRKNLLKVFNKLSSPESRLAEKHPNLAEHVVLLMKNHNQQAMFVQRIELYDKARAAIVRDKLYFLIGDYRLQHKKDFIGILQDGEFRYRVIGGAGHGINMEQPERVNRELIEFLQIQGGVQ</sequence>
<dbReference type="AlphaFoldDB" id="A0A089L724"/>
<evidence type="ECO:0000256" key="1">
    <source>
        <dbReference type="ARBA" id="ARBA00022801"/>
    </source>
</evidence>
<dbReference type="PANTHER" id="PTHR43798">
    <property type="entry name" value="MONOACYLGLYCEROL LIPASE"/>
    <property type="match status" value="1"/>
</dbReference>
<protein>
    <recommendedName>
        <fullName evidence="2">AB hydrolase-1 domain-containing protein</fullName>
    </recommendedName>
</protein>
<name>A0A089L724_PAEBO</name>
<dbReference type="SUPFAM" id="SSF53474">
    <property type="entry name" value="alpha/beta-Hydrolases"/>
    <property type="match status" value="1"/>
</dbReference>